<protein>
    <submittedName>
        <fullName evidence="2">Uncharacterized protein</fullName>
    </submittedName>
</protein>
<evidence type="ECO:0000256" key="1">
    <source>
        <dbReference type="SAM" id="Phobius"/>
    </source>
</evidence>
<keyword evidence="1" id="KW-0812">Transmembrane</keyword>
<keyword evidence="1" id="KW-1133">Transmembrane helix</keyword>
<proteinExistence type="predicted"/>
<reference evidence="2" key="2">
    <citation type="journal article" date="2015" name="Data Brief">
        <title>Shoot transcriptome of the giant reed, Arundo donax.</title>
        <authorList>
            <person name="Barrero R.A."/>
            <person name="Guerrero F.D."/>
            <person name="Moolhuijzen P."/>
            <person name="Goolsby J.A."/>
            <person name="Tidwell J."/>
            <person name="Bellgard S.E."/>
            <person name="Bellgard M.I."/>
        </authorList>
    </citation>
    <scope>NUCLEOTIDE SEQUENCE</scope>
    <source>
        <tissue evidence="2">Shoot tissue taken approximately 20 cm above the soil surface</tissue>
    </source>
</reference>
<dbReference type="AlphaFoldDB" id="A0A0A9EJD9"/>
<sequence length="50" mass="5369">MGVVGILPFCFAVLGSIVGSFSPLFFQMFSCHSVSNYCVCKDSVCVCTTH</sequence>
<feature type="transmembrane region" description="Helical" evidence="1">
    <location>
        <begin position="6"/>
        <end position="26"/>
    </location>
</feature>
<keyword evidence="1" id="KW-0472">Membrane</keyword>
<accession>A0A0A9EJD9</accession>
<dbReference type="EMBL" id="GBRH01197021">
    <property type="protein sequence ID" value="JAE00875.1"/>
    <property type="molecule type" value="Transcribed_RNA"/>
</dbReference>
<name>A0A0A9EJD9_ARUDO</name>
<reference evidence="2" key="1">
    <citation type="submission" date="2014-09" db="EMBL/GenBank/DDBJ databases">
        <authorList>
            <person name="Magalhaes I.L.F."/>
            <person name="Oliveira U."/>
            <person name="Santos F.R."/>
            <person name="Vidigal T.H.D.A."/>
            <person name="Brescovit A.D."/>
            <person name="Santos A.J."/>
        </authorList>
    </citation>
    <scope>NUCLEOTIDE SEQUENCE</scope>
    <source>
        <tissue evidence="2">Shoot tissue taken approximately 20 cm above the soil surface</tissue>
    </source>
</reference>
<organism evidence="2">
    <name type="scientific">Arundo donax</name>
    <name type="common">Giant reed</name>
    <name type="synonym">Donax arundinaceus</name>
    <dbReference type="NCBI Taxonomy" id="35708"/>
    <lineage>
        <taxon>Eukaryota</taxon>
        <taxon>Viridiplantae</taxon>
        <taxon>Streptophyta</taxon>
        <taxon>Embryophyta</taxon>
        <taxon>Tracheophyta</taxon>
        <taxon>Spermatophyta</taxon>
        <taxon>Magnoliopsida</taxon>
        <taxon>Liliopsida</taxon>
        <taxon>Poales</taxon>
        <taxon>Poaceae</taxon>
        <taxon>PACMAD clade</taxon>
        <taxon>Arundinoideae</taxon>
        <taxon>Arundineae</taxon>
        <taxon>Arundo</taxon>
    </lineage>
</organism>
<evidence type="ECO:0000313" key="2">
    <source>
        <dbReference type="EMBL" id="JAE00875.1"/>
    </source>
</evidence>